<dbReference type="EMBL" id="CAJVQC010178307">
    <property type="protein sequence ID" value="CAG8851826.1"/>
    <property type="molecule type" value="Genomic_DNA"/>
</dbReference>
<organism evidence="1 2">
    <name type="scientific">Racocetra persica</name>
    <dbReference type="NCBI Taxonomy" id="160502"/>
    <lineage>
        <taxon>Eukaryota</taxon>
        <taxon>Fungi</taxon>
        <taxon>Fungi incertae sedis</taxon>
        <taxon>Mucoromycota</taxon>
        <taxon>Glomeromycotina</taxon>
        <taxon>Glomeromycetes</taxon>
        <taxon>Diversisporales</taxon>
        <taxon>Gigasporaceae</taxon>
        <taxon>Racocetra</taxon>
    </lineage>
</organism>
<accession>A0ACA9SZA2</accession>
<reference evidence="1" key="1">
    <citation type="submission" date="2021-06" db="EMBL/GenBank/DDBJ databases">
        <authorList>
            <person name="Kallberg Y."/>
            <person name="Tangrot J."/>
            <person name="Rosling A."/>
        </authorList>
    </citation>
    <scope>NUCLEOTIDE SEQUENCE</scope>
    <source>
        <strain evidence="1">MA461A</strain>
    </source>
</reference>
<gene>
    <name evidence="1" type="ORF">RPERSI_LOCUS36760</name>
</gene>
<feature type="non-terminal residue" evidence="1">
    <location>
        <position position="70"/>
    </location>
</feature>
<dbReference type="Proteomes" id="UP000789920">
    <property type="component" value="Unassembled WGS sequence"/>
</dbReference>
<evidence type="ECO:0000313" key="2">
    <source>
        <dbReference type="Proteomes" id="UP000789920"/>
    </source>
</evidence>
<name>A0ACA9SZA2_9GLOM</name>
<feature type="non-terminal residue" evidence="1">
    <location>
        <position position="1"/>
    </location>
</feature>
<comment type="caution">
    <text evidence="1">The sequence shown here is derived from an EMBL/GenBank/DDBJ whole genome shotgun (WGS) entry which is preliminary data.</text>
</comment>
<evidence type="ECO:0000313" key="1">
    <source>
        <dbReference type="EMBL" id="CAG8851826.1"/>
    </source>
</evidence>
<proteinExistence type="predicted"/>
<sequence length="70" mass="8244">WMANTIHQLTPARRLRKPLYTTFAQWVIDSWDEVDLCLIYNLADENNENSEVVGLDINSEEYEEVDDINN</sequence>
<protein>
    <submittedName>
        <fullName evidence="1">33909_t:CDS:1</fullName>
    </submittedName>
</protein>
<keyword evidence="2" id="KW-1185">Reference proteome</keyword>